<comment type="function">
    <text evidence="12">Cytochrome bo(3) ubiquinol terminal oxidase is the component of the aerobic respiratory chain of E.coli that predominates when cells are grown at high aeration. Has proton pump activity across the membrane in addition to electron transfer, pumping 2 protons/electron.</text>
</comment>
<evidence type="ECO:0000256" key="10">
    <source>
        <dbReference type="ARBA" id="ARBA00023002"/>
    </source>
</evidence>
<sequence>MSSHQSSVDASHGSAKSYLTGFVLSVILTVIPFALVMYPTLPKPMTAAIVAIFAVIQIVVHLIYFLHLDFSPQQRWNVTALAFSAVVIALLVGLSLWIMYSVHHNMLAH</sequence>
<feature type="transmembrane region" description="Helical" evidence="17">
    <location>
        <begin position="78"/>
        <end position="100"/>
    </location>
</feature>
<keyword evidence="10" id="KW-0560">Oxidoreductase</keyword>
<comment type="subcellular location">
    <subcellularLocation>
        <location evidence="1">Cell membrane</location>
        <topology evidence="1">Multi-pass membrane protein</topology>
    </subcellularLocation>
</comment>
<protein>
    <recommendedName>
        <fullName evidence="4">Cytochrome bo(3) ubiquinol oxidase subunit 4</fullName>
    </recommendedName>
    <alternativeName>
        <fullName evidence="16">Cytochrome o ubiquinol oxidase subunit 4</fullName>
    </alternativeName>
    <alternativeName>
        <fullName evidence="13">Oxidase bo(3) subunit 4</fullName>
    </alternativeName>
    <alternativeName>
        <fullName evidence="14">Ubiquinol oxidase polypeptide IV</fullName>
    </alternativeName>
    <alternativeName>
        <fullName evidence="15">Ubiquinol oxidase subunit 4</fullName>
    </alternativeName>
</protein>
<accession>A0A0B1YT74</accession>
<keyword evidence="6" id="KW-1003">Cell membrane</keyword>
<comment type="similarity">
    <text evidence="2">Belongs to the cytochrome c oxidase bacterial subunit 4 family.</text>
</comment>
<dbReference type="GO" id="GO:0015078">
    <property type="term" value="F:proton transmembrane transporter activity"/>
    <property type="evidence" value="ECO:0007669"/>
    <property type="project" value="TreeGrafter"/>
</dbReference>
<evidence type="ECO:0000313" key="18">
    <source>
        <dbReference type="EMBL" id="KHK61635.1"/>
    </source>
</evidence>
<evidence type="ECO:0000256" key="8">
    <source>
        <dbReference type="ARBA" id="ARBA00022982"/>
    </source>
</evidence>
<dbReference type="EMBL" id="JQGJ01000028">
    <property type="protein sequence ID" value="KHK61635.1"/>
    <property type="molecule type" value="Genomic_DNA"/>
</dbReference>
<feature type="transmembrane region" description="Helical" evidence="17">
    <location>
        <begin position="21"/>
        <end position="41"/>
    </location>
</feature>
<dbReference type="Pfam" id="PF03626">
    <property type="entry name" value="COX4_pro"/>
    <property type="match status" value="1"/>
</dbReference>
<evidence type="ECO:0000256" key="17">
    <source>
        <dbReference type="SAM" id="Phobius"/>
    </source>
</evidence>
<reference evidence="19" key="1">
    <citation type="submission" date="2015-03" db="EMBL/GenBank/DDBJ databases">
        <title>Pseudomonas frederiksbergensis hydrocarbon degrader.</title>
        <authorList>
            <person name="Brown L.M."/>
            <person name="Ruiz O.N."/>
            <person name="Mueller S."/>
            <person name="Gunasekera T.S."/>
        </authorList>
    </citation>
    <scope>NUCLEOTIDE SEQUENCE [LARGE SCALE GENOMIC DNA]</scope>
    <source>
        <strain evidence="19">SI8</strain>
    </source>
</reference>
<dbReference type="InterPro" id="IPR005171">
    <property type="entry name" value="Cyt_c_oxidase_su4_prok"/>
</dbReference>
<dbReference type="OrthoDB" id="2375888at2"/>
<feature type="transmembrane region" description="Helical" evidence="17">
    <location>
        <begin position="47"/>
        <end position="66"/>
    </location>
</feature>
<dbReference type="PANTHER" id="PTHR36835">
    <property type="entry name" value="CYTOCHROME BO(3) UBIQUINOL OXIDASE SUBUNIT 4"/>
    <property type="match status" value="1"/>
</dbReference>
<evidence type="ECO:0000256" key="12">
    <source>
        <dbReference type="ARBA" id="ARBA00025694"/>
    </source>
</evidence>
<comment type="caution">
    <text evidence="18">The sequence shown here is derived from an EMBL/GenBank/DDBJ whole genome shotgun (WGS) entry which is preliminary data.</text>
</comment>
<dbReference type="InterPro" id="IPR050968">
    <property type="entry name" value="Cytochrome_c_oxidase_bac_sub4"/>
</dbReference>
<evidence type="ECO:0000256" key="3">
    <source>
        <dbReference type="ARBA" id="ARBA00011700"/>
    </source>
</evidence>
<evidence type="ECO:0000256" key="7">
    <source>
        <dbReference type="ARBA" id="ARBA00022692"/>
    </source>
</evidence>
<name>A0A0B1YT74_9PSED</name>
<evidence type="ECO:0000256" key="1">
    <source>
        <dbReference type="ARBA" id="ARBA00004651"/>
    </source>
</evidence>
<dbReference type="AlphaFoldDB" id="A0A0B1YT74"/>
<keyword evidence="8" id="KW-0249">Electron transport</keyword>
<evidence type="ECO:0000256" key="16">
    <source>
        <dbReference type="ARBA" id="ARBA00032185"/>
    </source>
</evidence>
<dbReference type="GO" id="GO:0009486">
    <property type="term" value="F:cytochrome bo3 ubiquinol oxidase activity"/>
    <property type="evidence" value="ECO:0007669"/>
    <property type="project" value="InterPro"/>
</dbReference>
<keyword evidence="9 17" id="KW-1133">Transmembrane helix</keyword>
<dbReference type="NCBIfam" id="TIGR02847">
    <property type="entry name" value="CyoD"/>
    <property type="match status" value="1"/>
</dbReference>
<keyword evidence="7 17" id="KW-0812">Transmembrane</keyword>
<evidence type="ECO:0000256" key="6">
    <source>
        <dbReference type="ARBA" id="ARBA00022475"/>
    </source>
</evidence>
<dbReference type="GO" id="GO:0009319">
    <property type="term" value="C:cytochrome o ubiquinol oxidase complex"/>
    <property type="evidence" value="ECO:0007669"/>
    <property type="project" value="TreeGrafter"/>
</dbReference>
<keyword evidence="11 17" id="KW-0472">Membrane</keyword>
<proteinExistence type="inferred from homology"/>
<gene>
    <name evidence="18" type="ORF">JZ00_27325</name>
</gene>
<evidence type="ECO:0000256" key="5">
    <source>
        <dbReference type="ARBA" id="ARBA00022448"/>
    </source>
</evidence>
<dbReference type="PANTHER" id="PTHR36835:SF1">
    <property type="entry name" value="CYTOCHROME BO(3) UBIQUINOL OXIDASE SUBUNIT 4"/>
    <property type="match status" value="1"/>
</dbReference>
<dbReference type="Proteomes" id="UP000030949">
    <property type="component" value="Unassembled WGS sequence"/>
</dbReference>
<evidence type="ECO:0000313" key="19">
    <source>
        <dbReference type="Proteomes" id="UP000030949"/>
    </source>
</evidence>
<evidence type="ECO:0000256" key="11">
    <source>
        <dbReference type="ARBA" id="ARBA00023136"/>
    </source>
</evidence>
<dbReference type="GO" id="GO:0005886">
    <property type="term" value="C:plasma membrane"/>
    <property type="evidence" value="ECO:0007669"/>
    <property type="project" value="UniProtKB-SubCell"/>
</dbReference>
<evidence type="ECO:0000256" key="2">
    <source>
        <dbReference type="ARBA" id="ARBA00008079"/>
    </source>
</evidence>
<dbReference type="GO" id="GO:0015990">
    <property type="term" value="P:electron transport coupled proton transport"/>
    <property type="evidence" value="ECO:0007669"/>
    <property type="project" value="InterPro"/>
</dbReference>
<dbReference type="InterPro" id="IPR014210">
    <property type="entry name" value="Cyt_o_ubiqinol_oxidase_su4"/>
</dbReference>
<dbReference type="RefSeq" id="WP_039594238.1">
    <property type="nucleotide sequence ID" value="NZ_CP142104.1"/>
</dbReference>
<evidence type="ECO:0000256" key="15">
    <source>
        <dbReference type="ARBA" id="ARBA00031887"/>
    </source>
</evidence>
<dbReference type="GO" id="GO:0019646">
    <property type="term" value="P:aerobic electron transport chain"/>
    <property type="evidence" value="ECO:0007669"/>
    <property type="project" value="TreeGrafter"/>
</dbReference>
<keyword evidence="5" id="KW-0813">Transport</keyword>
<comment type="subunit">
    <text evidence="3">Heterooctamer of two A chains, two B chains, two C chains and two D chains.</text>
</comment>
<evidence type="ECO:0000256" key="14">
    <source>
        <dbReference type="ARBA" id="ARBA00030211"/>
    </source>
</evidence>
<evidence type="ECO:0000256" key="4">
    <source>
        <dbReference type="ARBA" id="ARBA00014689"/>
    </source>
</evidence>
<evidence type="ECO:0000256" key="13">
    <source>
        <dbReference type="ARBA" id="ARBA00030071"/>
    </source>
</evidence>
<organism evidence="18 19">
    <name type="scientific">Pseudomonas frederiksbergensis</name>
    <dbReference type="NCBI Taxonomy" id="104087"/>
    <lineage>
        <taxon>Bacteria</taxon>
        <taxon>Pseudomonadati</taxon>
        <taxon>Pseudomonadota</taxon>
        <taxon>Gammaproteobacteria</taxon>
        <taxon>Pseudomonadales</taxon>
        <taxon>Pseudomonadaceae</taxon>
        <taxon>Pseudomonas</taxon>
    </lineage>
</organism>
<evidence type="ECO:0000256" key="9">
    <source>
        <dbReference type="ARBA" id="ARBA00022989"/>
    </source>
</evidence>